<organism evidence="2 3">
    <name type="scientific">Raphanus sativus</name>
    <name type="common">Radish</name>
    <name type="synonym">Raphanus raphanistrum var. sativus</name>
    <dbReference type="NCBI Taxonomy" id="3726"/>
    <lineage>
        <taxon>Eukaryota</taxon>
        <taxon>Viridiplantae</taxon>
        <taxon>Streptophyta</taxon>
        <taxon>Embryophyta</taxon>
        <taxon>Tracheophyta</taxon>
        <taxon>Spermatophyta</taxon>
        <taxon>Magnoliopsida</taxon>
        <taxon>eudicotyledons</taxon>
        <taxon>Gunneridae</taxon>
        <taxon>Pentapetalae</taxon>
        <taxon>rosids</taxon>
        <taxon>malvids</taxon>
        <taxon>Brassicales</taxon>
        <taxon>Brassicaceae</taxon>
        <taxon>Brassiceae</taxon>
        <taxon>Raphanus</taxon>
    </lineage>
</organism>
<feature type="compositionally biased region" description="Acidic residues" evidence="1">
    <location>
        <begin position="34"/>
        <end position="47"/>
    </location>
</feature>
<reference evidence="2" key="1">
    <citation type="journal article" date="2019" name="Database">
        <title>The radish genome database (RadishGD): an integrated information resource for radish genomics.</title>
        <authorList>
            <person name="Yu H.J."/>
            <person name="Baek S."/>
            <person name="Lee Y.J."/>
            <person name="Cho A."/>
            <person name="Mun J.H."/>
        </authorList>
    </citation>
    <scope>NUCLEOTIDE SEQUENCE [LARGE SCALE GENOMIC DNA]</scope>
    <source>
        <strain evidence="2">cv. WK10039</strain>
    </source>
</reference>
<dbReference type="OrthoDB" id="10307383at2759"/>
<feature type="compositionally biased region" description="Acidic residues" evidence="1">
    <location>
        <begin position="54"/>
        <end position="69"/>
    </location>
</feature>
<dbReference type="NCBIfam" id="TIGR01638">
    <property type="entry name" value="Atha_cystat_rel"/>
    <property type="match status" value="1"/>
</dbReference>
<evidence type="ECO:0000256" key="1">
    <source>
        <dbReference type="SAM" id="MobiDB-lite"/>
    </source>
</evidence>
<dbReference type="GeneID" id="108814600"/>
<dbReference type="KEGG" id="rsz:108814600"/>
<dbReference type="Proteomes" id="UP000504610">
    <property type="component" value="Chromosome 7"/>
</dbReference>
<dbReference type="AlphaFoldDB" id="A0A6J0K5H3"/>
<keyword evidence="2" id="KW-1185">Reference proteome</keyword>
<feature type="region of interest" description="Disordered" evidence="1">
    <location>
        <begin position="23"/>
        <end position="75"/>
    </location>
</feature>
<dbReference type="InterPro" id="IPR006525">
    <property type="entry name" value="Cystatin-related_pln"/>
</dbReference>
<dbReference type="PANTHER" id="PTHR31228:SF23">
    <property type="entry name" value="CYSTATIN_MONELLIN SUPERFAMILY PROTEIN"/>
    <property type="match status" value="1"/>
</dbReference>
<dbReference type="PANTHER" id="PTHR31228">
    <property type="entry name" value="CYSTATIN/MONELLIN SUPERFAMILY PROTEIN"/>
    <property type="match status" value="1"/>
</dbReference>
<gene>
    <name evidence="3" type="primary">LOC108814600</name>
</gene>
<reference evidence="3" key="2">
    <citation type="submission" date="2025-08" db="UniProtKB">
        <authorList>
            <consortium name="RefSeq"/>
        </authorList>
    </citation>
    <scope>IDENTIFICATION</scope>
    <source>
        <tissue evidence="3">Leaf</tissue>
    </source>
</reference>
<protein>
    <submittedName>
        <fullName evidence="3">Uncharacterized protein LOC108814600</fullName>
    </submittedName>
</protein>
<sequence length="251" mass="28962">MFPDSNDVAEVKEDVLTATKIADSSCLGKRKAEEDCESSMEETDDGGSDSSMVESEEEEEEEEESEPETEPVWGYDSFEDRDYFSFSEGELAEDFSDQEYLKPYLDYRRQIHLTRGFEVDPDSIPEDMITGYFPIDLNDTRFGWPKSPDGTARCYMERMVQMCLDKYNKTQGLDVKMDHVVRAIAMKSAGIKCYITFMAQEIPTGPLVEYQAKTEWKIRQVHTYPIFCRPSPPPVDLKDKARKSTRVRPRK</sequence>
<dbReference type="RefSeq" id="XP_018442706.1">
    <property type="nucleotide sequence ID" value="XM_018587204.2"/>
</dbReference>
<name>A0A6J0K5H3_RAPSA</name>
<evidence type="ECO:0000313" key="3">
    <source>
        <dbReference type="RefSeq" id="XP_018442706.1"/>
    </source>
</evidence>
<accession>A0A6J0K5H3</accession>
<evidence type="ECO:0000313" key="2">
    <source>
        <dbReference type="Proteomes" id="UP000504610"/>
    </source>
</evidence>
<proteinExistence type="predicted"/>